<accession>A0ABQ2NUD1</accession>
<reference evidence="2" key="1">
    <citation type="journal article" date="2019" name="Int. J. Syst. Evol. Microbiol.">
        <title>The Global Catalogue of Microorganisms (GCM) 10K type strain sequencing project: providing services to taxonomists for standard genome sequencing and annotation.</title>
        <authorList>
            <consortium name="The Broad Institute Genomics Platform"/>
            <consortium name="The Broad Institute Genome Sequencing Center for Infectious Disease"/>
            <person name="Wu L."/>
            <person name="Ma J."/>
        </authorList>
    </citation>
    <scope>NUCLEOTIDE SEQUENCE [LARGE SCALE GENOMIC DNA]</scope>
    <source>
        <strain evidence="2">CGMCC 1.7693</strain>
    </source>
</reference>
<protein>
    <submittedName>
        <fullName evidence="1">Uncharacterized protein</fullName>
    </submittedName>
</protein>
<evidence type="ECO:0000313" key="1">
    <source>
        <dbReference type="EMBL" id="GGP10741.1"/>
    </source>
</evidence>
<organism evidence="1 2">
    <name type="scientific">Oceanobacillus neutriphilus</name>
    <dbReference type="NCBI Taxonomy" id="531815"/>
    <lineage>
        <taxon>Bacteria</taxon>
        <taxon>Bacillati</taxon>
        <taxon>Bacillota</taxon>
        <taxon>Bacilli</taxon>
        <taxon>Bacillales</taxon>
        <taxon>Bacillaceae</taxon>
        <taxon>Oceanobacillus</taxon>
    </lineage>
</organism>
<gene>
    <name evidence="1" type="ORF">GCM10011346_20070</name>
</gene>
<evidence type="ECO:0000313" key="2">
    <source>
        <dbReference type="Proteomes" id="UP000641206"/>
    </source>
</evidence>
<name>A0ABQ2NUD1_9BACI</name>
<dbReference type="Proteomes" id="UP000641206">
    <property type="component" value="Unassembled WGS sequence"/>
</dbReference>
<proteinExistence type="predicted"/>
<sequence length="66" mass="7666">MHLSLGYKNFKLKCGHINSENEMIYLLPQKAASLWTAFRLAAFPSMGQILKKEIETLIFQHETKQK</sequence>
<comment type="caution">
    <text evidence="1">The sequence shown here is derived from an EMBL/GenBank/DDBJ whole genome shotgun (WGS) entry which is preliminary data.</text>
</comment>
<dbReference type="EMBL" id="BMLW01000005">
    <property type="protein sequence ID" value="GGP10741.1"/>
    <property type="molecule type" value="Genomic_DNA"/>
</dbReference>
<keyword evidence="2" id="KW-1185">Reference proteome</keyword>